<sequence length="149" mass="15803">MNDDVLEARLRAVMGKVDPVPPLVDDAARAAFGWRTIDEDLAELMRDSADELVEAGVRGVGEARQLSFESPALGIELEVVATGPRSRRVEGQLLPPAAATVRAERPGGAAVSVQADELGRFVLDGLQAGAMRLHVLLQGAQIAVPWTSI</sequence>
<organism evidence="1 2">
    <name type="scientific">Solirubrobacter deserti</name>
    <dbReference type="NCBI Taxonomy" id="2282478"/>
    <lineage>
        <taxon>Bacteria</taxon>
        <taxon>Bacillati</taxon>
        <taxon>Actinomycetota</taxon>
        <taxon>Thermoleophilia</taxon>
        <taxon>Solirubrobacterales</taxon>
        <taxon>Solirubrobacteraceae</taxon>
        <taxon>Solirubrobacter</taxon>
    </lineage>
</organism>
<evidence type="ECO:0008006" key="3">
    <source>
        <dbReference type="Google" id="ProtNLM"/>
    </source>
</evidence>
<keyword evidence="2" id="KW-1185">Reference proteome</keyword>
<dbReference type="EMBL" id="JAPCID010000036">
    <property type="protein sequence ID" value="MDA0140194.1"/>
    <property type="molecule type" value="Genomic_DNA"/>
</dbReference>
<name>A0ABT4RNQ4_9ACTN</name>
<evidence type="ECO:0000313" key="2">
    <source>
        <dbReference type="Proteomes" id="UP001147700"/>
    </source>
</evidence>
<proteinExistence type="predicted"/>
<protein>
    <recommendedName>
        <fullName evidence="3">Carboxypeptidase regulatory-like domain-containing protein</fullName>
    </recommendedName>
</protein>
<dbReference type="Proteomes" id="UP001147700">
    <property type="component" value="Unassembled WGS sequence"/>
</dbReference>
<accession>A0ABT4RNQ4</accession>
<evidence type="ECO:0000313" key="1">
    <source>
        <dbReference type="EMBL" id="MDA0140194.1"/>
    </source>
</evidence>
<comment type="caution">
    <text evidence="1">The sequence shown here is derived from an EMBL/GenBank/DDBJ whole genome shotgun (WGS) entry which is preliminary data.</text>
</comment>
<gene>
    <name evidence="1" type="ORF">OJ962_22035</name>
</gene>
<reference evidence="1" key="1">
    <citation type="submission" date="2022-10" db="EMBL/GenBank/DDBJ databases">
        <title>The WGS of Solirubrobacter sp. CPCC 204708.</title>
        <authorList>
            <person name="Jiang Z."/>
        </authorList>
    </citation>
    <scope>NUCLEOTIDE SEQUENCE</scope>
    <source>
        <strain evidence="1">CPCC 204708</strain>
    </source>
</reference>
<dbReference type="RefSeq" id="WP_202956794.1">
    <property type="nucleotide sequence ID" value="NZ_JAPCID010000036.1"/>
</dbReference>